<dbReference type="AlphaFoldDB" id="A0A4U5NZU7"/>
<organism evidence="8 9">
    <name type="scientific">Steinernema carpocapsae</name>
    <name type="common">Entomopathogenic nematode</name>
    <dbReference type="NCBI Taxonomy" id="34508"/>
    <lineage>
        <taxon>Eukaryota</taxon>
        <taxon>Metazoa</taxon>
        <taxon>Ecdysozoa</taxon>
        <taxon>Nematoda</taxon>
        <taxon>Chromadorea</taxon>
        <taxon>Rhabditida</taxon>
        <taxon>Tylenchina</taxon>
        <taxon>Panagrolaimomorpha</taxon>
        <taxon>Strongyloidoidea</taxon>
        <taxon>Steinernematidae</taxon>
        <taxon>Steinernema</taxon>
    </lineage>
</organism>
<comment type="subcellular location">
    <subcellularLocation>
        <location evidence="1 6">Mitochondrion</location>
    </subcellularLocation>
</comment>
<comment type="similarity">
    <text evidence="2 6">Belongs to the ATPase inhibitor family.</text>
</comment>
<keyword evidence="5 6" id="KW-0496">Mitochondrion</keyword>
<dbReference type="FunFam" id="1.20.5.500:FF:000007">
    <property type="entry name" value="ATPase inhibitor, putative"/>
    <property type="match status" value="1"/>
</dbReference>
<dbReference type="GO" id="GO:0042030">
    <property type="term" value="F:ATPase inhibitor activity"/>
    <property type="evidence" value="ECO:0007669"/>
    <property type="project" value="InterPro"/>
</dbReference>
<dbReference type="PANTHER" id="PTHR48417">
    <property type="entry name" value="ATP SYNTHASE F1 SUBUNIT EPSILON"/>
    <property type="match status" value="1"/>
</dbReference>
<accession>A0A4U5NZU7</accession>
<dbReference type="Pfam" id="PF04568">
    <property type="entry name" value="IATP"/>
    <property type="match status" value="1"/>
</dbReference>
<keyword evidence="3" id="KW-0809">Transit peptide</keyword>
<feature type="coiled-coil region" evidence="7">
    <location>
        <begin position="110"/>
        <end position="151"/>
    </location>
</feature>
<dbReference type="Proteomes" id="UP000298663">
    <property type="component" value="Unassembled WGS sequence"/>
</dbReference>
<evidence type="ECO:0000256" key="5">
    <source>
        <dbReference type="ARBA" id="ARBA00023128"/>
    </source>
</evidence>
<dbReference type="SUPFAM" id="SSF64602">
    <property type="entry name" value="F1 ATPase inhibitor, IF1, C-terminal domain"/>
    <property type="match status" value="1"/>
</dbReference>
<evidence type="ECO:0000256" key="1">
    <source>
        <dbReference type="ARBA" id="ARBA00004173"/>
    </source>
</evidence>
<keyword evidence="4 7" id="KW-0175">Coiled coil</keyword>
<dbReference type="Gene3D" id="1.20.5.500">
    <property type="entry name" value="Single helix bin"/>
    <property type="match status" value="1"/>
</dbReference>
<sequence>MQGSYHDDALQRTIRRLRSYQLSLCIRRRARGLSVSKGRARERPLYRFSTVSLSVLRLFGSMSLRLIPHAFQVSRVFARMCSSSNIRDAGGAFAEMERAREDEYFYKLQKAQLKAMKEDLHREIEHHERQAKNHEDVIARNKKRILELEEKDKEIATKKE</sequence>
<reference evidence="8 9" key="1">
    <citation type="journal article" date="2015" name="Genome Biol.">
        <title>Comparative genomics of Steinernema reveals deeply conserved gene regulatory networks.</title>
        <authorList>
            <person name="Dillman A.R."/>
            <person name="Macchietto M."/>
            <person name="Porter C.F."/>
            <person name="Rogers A."/>
            <person name="Williams B."/>
            <person name="Antoshechkin I."/>
            <person name="Lee M.M."/>
            <person name="Goodwin Z."/>
            <person name="Lu X."/>
            <person name="Lewis E.E."/>
            <person name="Goodrich-Blair H."/>
            <person name="Stock S.P."/>
            <person name="Adams B.J."/>
            <person name="Sternberg P.W."/>
            <person name="Mortazavi A."/>
        </authorList>
    </citation>
    <scope>NUCLEOTIDE SEQUENCE [LARGE SCALE GENOMIC DNA]</scope>
    <source>
        <strain evidence="8 9">ALL</strain>
    </source>
</reference>
<name>A0A4U5NZU7_STECR</name>
<reference evidence="8 9" key="2">
    <citation type="journal article" date="2019" name="G3 (Bethesda)">
        <title>Hybrid Assembly of the Genome of the Entomopathogenic Nematode Steinernema carpocapsae Identifies the X-Chromosome.</title>
        <authorList>
            <person name="Serra L."/>
            <person name="Macchietto M."/>
            <person name="Macias-Munoz A."/>
            <person name="McGill C.J."/>
            <person name="Rodriguez I.M."/>
            <person name="Rodriguez B."/>
            <person name="Murad R."/>
            <person name="Mortazavi A."/>
        </authorList>
    </citation>
    <scope>NUCLEOTIDE SEQUENCE [LARGE SCALE GENOMIC DNA]</scope>
    <source>
        <strain evidence="8 9">ALL</strain>
    </source>
</reference>
<comment type="function">
    <text evidence="6">Thought to be a regulatory component of the ATP-synthesizing complex in the mitochondria.</text>
</comment>
<evidence type="ECO:0000313" key="9">
    <source>
        <dbReference type="Proteomes" id="UP000298663"/>
    </source>
</evidence>
<keyword evidence="9" id="KW-1185">Reference proteome</keyword>
<protein>
    <recommendedName>
        <fullName evidence="6">ATPase inhibitor, mitochondrial</fullName>
    </recommendedName>
</protein>
<comment type="caution">
    <text evidence="8">The sequence shown here is derived from an EMBL/GenBank/DDBJ whole genome shotgun (WGS) entry which is preliminary data.</text>
</comment>
<dbReference type="InterPro" id="IPR007648">
    <property type="entry name" value="ATPase_inhibitor_mt"/>
</dbReference>
<evidence type="ECO:0000313" key="8">
    <source>
        <dbReference type="EMBL" id="TKR89199.1"/>
    </source>
</evidence>
<dbReference type="EMBL" id="AZBU02000003">
    <property type="protein sequence ID" value="TKR89199.1"/>
    <property type="molecule type" value="Genomic_DNA"/>
</dbReference>
<gene>
    <name evidence="8" type="ORF">L596_013338</name>
</gene>
<evidence type="ECO:0000256" key="3">
    <source>
        <dbReference type="ARBA" id="ARBA00022946"/>
    </source>
</evidence>
<dbReference type="STRING" id="34508.A0A4U5NZU7"/>
<dbReference type="PANTHER" id="PTHR48417:SF1">
    <property type="entry name" value="ATP SYNTHASE F1 SUBUNIT EPSILON"/>
    <property type="match status" value="1"/>
</dbReference>
<proteinExistence type="inferred from homology"/>
<evidence type="ECO:0000256" key="2">
    <source>
        <dbReference type="ARBA" id="ARBA00010901"/>
    </source>
</evidence>
<evidence type="ECO:0000256" key="4">
    <source>
        <dbReference type="ARBA" id="ARBA00023054"/>
    </source>
</evidence>
<evidence type="ECO:0000256" key="7">
    <source>
        <dbReference type="SAM" id="Coils"/>
    </source>
</evidence>
<dbReference type="GO" id="GO:0005739">
    <property type="term" value="C:mitochondrion"/>
    <property type="evidence" value="ECO:0007669"/>
    <property type="project" value="UniProtKB-SubCell"/>
</dbReference>
<dbReference type="OrthoDB" id="10045676at2759"/>
<evidence type="ECO:0000256" key="6">
    <source>
        <dbReference type="RuleBase" id="RU368087"/>
    </source>
</evidence>